<keyword evidence="4" id="KW-0472">Membrane</keyword>
<dbReference type="PANTHER" id="PTHR24369:SF175">
    <property type="entry name" value="LEUCINE RICH REPEATS AND TRANSMEMBRANE DOMAINS 2"/>
    <property type="match status" value="1"/>
</dbReference>
<dbReference type="GeneID" id="101887010"/>
<gene>
    <name evidence="7 8" type="primary">lrtm2b</name>
</gene>
<dbReference type="Bgee" id="ENSDARG00000045811">
    <property type="expression patterns" value="Expressed in retina and 2 other cell types or tissues"/>
</dbReference>
<keyword evidence="3" id="KW-0677">Repeat</keyword>
<evidence type="ECO:0000256" key="2">
    <source>
        <dbReference type="ARBA" id="ARBA00022729"/>
    </source>
</evidence>
<dbReference type="GeneTree" id="ENSGT00940000166260"/>
<dbReference type="InterPro" id="IPR003591">
    <property type="entry name" value="Leu-rich_rpt_typical-subtyp"/>
</dbReference>
<keyword evidence="1" id="KW-0433">Leucine-rich repeat</keyword>
<organism evidence="7">
    <name type="scientific">Danio rerio</name>
    <name type="common">Zebrafish</name>
    <name type="synonym">Brachydanio rerio</name>
    <dbReference type="NCBI Taxonomy" id="7955"/>
    <lineage>
        <taxon>Eukaryota</taxon>
        <taxon>Metazoa</taxon>
        <taxon>Chordata</taxon>
        <taxon>Craniata</taxon>
        <taxon>Vertebrata</taxon>
        <taxon>Euteleostomi</taxon>
        <taxon>Actinopterygii</taxon>
        <taxon>Neopterygii</taxon>
        <taxon>Teleostei</taxon>
        <taxon>Ostariophysi</taxon>
        <taxon>Cypriniformes</taxon>
        <taxon>Danionidae</taxon>
        <taxon>Danioninae</taxon>
        <taxon>Danio</taxon>
    </lineage>
</organism>
<dbReference type="eggNOG" id="KOG0619">
    <property type="taxonomic scope" value="Eukaryota"/>
</dbReference>
<dbReference type="InterPro" id="IPR032675">
    <property type="entry name" value="LRR_dom_sf"/>
</dbReference>
<proteinExistence type="predicted"/>
<dbReference type="KEGG" id="dre:101887010"/>
<dbReference type="SMART" id="SM00369">
    <property type="entry name" value="LRR_TYP"/>
    <property type="match status" value="7"/>
</dbReference>
<dbReference type="InterPro" id="IPR000483">
    <property type="entry name" value="Cys-rich_flank_reg_C"/>
</dbReference>
<keyword evidence="4" id="KW-1133">Transmembrane helix</keyword>
<dbReference type="PaxDb" id="7955-ENSDARP00000129244"/>
<dbReference type="STRING" id="7955.ENSDARP00000129244"/>
<reference evidence="7" key="1">
    <citation type="journal article" date="2013" name="Nature">
        <title>The zebrafish reference genome sequence and its relationship to the human genome.</title>
        <authorList>
            <consortium name="Genome Reference Consortium Zebrafish"/>
            <person name="Howe K."/>
            <person name="Clark M.D."/>
            <person name="Torroja C.F."/>
            <person name="Torrance J."/>
            <person name="Berthelot C."/>
            <person name="Muffato M."/>
            <person name="Collins J.E."/>
            <person name="Humphray S."/>
            <person name="McLaren K."/>
            <person name="Matthews L."/>
            <person name="McLaren S."/>
            <person name="Sealy I."/>
            <person name="Caccamo M."/>
            <person name="Churcher C."/>
            <person name="Scott C."/>
            <person name="Barrett J.C."/>
            <person name="Koch R."/>
            <person name="Rauch G.J."/>
            <person name="White S."/>
            <person name="Chow W."/>
            <person name="Kilian B."/>
            <person name="Quintais L.T."/>
            <person name="Guerra-Assuncao J.A."/>
            <person name="Zhou Y."/>
            <person name="Gu Y."/>
            <person name="Yen J."/>
            <person name="Vogel J.H."/>
            <person name="Eyre T."/>
            <person name="Redmond S."/>
            <person name="Banerjee R."/>
            <person name="Chi J."/>
            <person name="Fu B."/>
            <person name="Langley E."/>
            <person name="Maguire S.F."/>
            <person name="Laird G.K."/>
            <person name="Lloyd D."/>
            <person name="Kenyon E."/>
            <person name="Donaldson S."/>
            <person name="Sehra H."/>
            <person name="Almeida-King J."/>
            <person name="Loveland J."/>
            <person name="Trevanion S."/>
            <person name="Jones M."/>
            <person name="Quail M."/>
            <person name="Willey D."/>
            <person name="Hunt A."/>
            <person name="Burton J."/>
            <person name="Sims S."/>
            <person name="McLay K."/>
            <person name="Plumb B."/>
            <person name="Davis J."/>
            <person name="Clee C."/>
            <person name="Oliver K."/>
            <person name="Clark R."/>
            <person name="Riddle C."/>
            <person name="Elliot D."/>
            <person name="Eliott D."/>
            <person name="Threadgold G."/>
            <person name="Harden G."/>
            <person name="Ware D."/>
            <person name="Begum S."/>
            <person name="Mortimore B."/>
            <person name="Mortimer B."/>
            <person name="Kerry G."/>
            <person name="Heath P."/>
            <person name="Phillimore B."/>
            <person name="Tracey A."/>
            <person name="Corby N."/>
            <person name="Dunn M."/>
            <person name="Johnson C."/>
            <person name="Wood J."/>
            <person name="Clark S."/>
            <person name="Pelan S."/>
            <person name="Griffiths G."/>
            <person name="Smith M."/>
            <person name="Glithero R."/>
            <person name="Howden P."/>
            <person name="Barker N."/>
            <person name="Lloyd C."/>
            <person name="Stevens C."/>
            <person name="Harley J."/>
            <person name="Holt K."/>
            <person name="Panagiotidis G."/>
            <person name="Lovell J."/>
            <person name="Beasley H."/>
            <person name="Henderson C."/>
            <person name="Gordon D."/>
            <person name="Auger K."/>
            <person name="Wright D."/>
            <person name="Collins J."/>
            <person name="Raisen C."/>
            <person name="Dyer L."/>
            <person name="Leung K."/>
            <person name="Robertson L."/>
            <person name="Ambridge K."/>
            <person name="Leongamornlert D."/>
            <person name="McGuire S."/>
            <person name="Gilderthorp R."/>
            <person name="Griffiths C."/>
            <person name="Manthravadi D."/>
            <person name="Nichol S."/>
            <person name="Barker G."/>
            <person name="Whitehead S."/>
            <person name="Kay M."/>
            <person name="Brown J."/>
            <person name="Murnane C."/>
            <person name="Gray E."/>
            <person name="Humphries M."/>
            <person name="Sycamore N."/>
            <person name="Barker D."/>
            <person name="Saunders D."/>
            <person name="Wallis J."/>
            <person name="Babbage A."/>
            <person name="Hammond S."/>
            <person name="Mashreghi-Mohammadi M."/>
            <person name="Barr L."/>
            <person name="Martin S."/>
            <person name="Wray P."/>
            <person name="Ellington A."/>
            <person name="Matthews N."/>
            <person name="Ellwood M."/>
            <person name="Woodmansey R."/>
            <person name="Clark G."/>
            <person name="Cooper J."/>
            <person name="Cooper J."/>
            <person name="Tromans A."/>
            <person name="Grafham D."/>
            <person name="Skuce C."/>
            <person name="Pandian R."/>
            <person name="Andrews R."/>
            <person name="Harrison E."/>
            <person name="Kimberley A."/>
            <person name="Garnett J."/>
            <person name="Fosker N."/>
            <person name="Hall R."/>
            <person name="Garner P."/>
            <person name="Kelly D."/>
            <person name="Bird C."/>
            <person name="Palmer S."/>
            <person name="Gehring I."/>
            <person name="Berger A."/>
            <person name="Dooley C.M."/>
            <person name="Ersan-Urun Z."/>
            <person name="Eser C."/>
            <person name="Geiger H."/>
            <person name="Geisler M."/>
            <person name="Karotki L."/>
            <person name="Kirn A."/>
            <person name="Konantz J."/>
            <person name="Konantz M."/>
            <person name="Oberlander M."/>
            <person name="Rudolph-Geiger S."/>
            <person name="Teucke M."/>
            <person name="Lanz C."/>
            <person name="Raddatz G."/>
            <person name="Osoegawa K."/>
            <person name="Zhu B."/>
            <person name="Rapp A."/>
            <person name="Widaa S."/>
            <person name="Langford C."/>
            <person name="Yang F."/>
            <person name="Schuster S.C."/>
            <person name="Carter N.P."/>
            <person name="Harrow J."/>
            <person name="Ning Z."/>
            <person name="Herrero J."/>
            <person name="Searle S.M."/>
            <person name="Enright A."/>
            <person name="Geisler R."/>
            <person name="Plasterk R.H."/>
            <person name="Lee C."/>
            <person name="Westerfield M."/>
            <person name="de Jong P.J."/>
            <person name="Zon L.I."/>
            <person name="Postlethwait J.H."/>
            <person name="Nusslein-Volhard C."/>
            <person name="Hubbard T.J."/>
            <person name="Roest Crollius H."/>
            <person name="Rogers J."/>
            <person name="Stemple D.L."/>
        </authorList>
    </citation>
    <scope>NUCLEOTIDE SEQUENCE [LARGE SCALE GENOMIC DNA]</scope>
    <source>
        <strain evidence="7">Tuebingen</strain>
    </source>
</reference>
<dbReference type="PANTHER" id="PTHR24369">
    <property type="entry name" value="ANTIGEN BSP, PUTATIVE-RELATED"/>
    <property type="match status" value="1"/>
</dbReference>
<dbReference type="SUPFAM" id="SSF52058">
    <property type="entry name" value="L domain-like"/>
    <property type="match status" value="1"/>
</dbReference>
<dbReference type="OMA" id="RRVPMEM"/>
<dbReference type="SMART" id="SM00082">
    <property type="entry name" value="LRRCT"/>
    <property type="match status" value="1"/>
</dbReference>
<keyword evidence="4" id="KW-0812">Transmembrane</keyword>
<dbReference type="InterPro" id="IPR050541">
    <property type="entry name" value="LRR_TM_domain-containing"/>
</dbReference>
<evidence type="ECO:0000313" key="7">
    <source>
        <dbReference type="Ensembl" id="ENSDARP00000129244"/>
    </source>
</evidence>
<evidence type="ECO:0000259" key="6">
    <source>
        <dbReference type="SMART" id="SM00082"/>
    </source>
</evidence>
<protein>
    <submittedName>
        <fullName evidence="7">Leucine-rich repeats and transmembrane domains 2b</fullName>
    </submittedName>
</protein>
<dbReference type="PhylomeDB" id="X1WG89"/>
<dbReference type="Pfam" id="PF00560">
    <property type="entry name" value="LRR_1"/>
    <property type="match status" value="1"/>
</dbReference>
<evidence type="ECO:0000313" key="8">
    <source>
        <dbReference type="ZFIN" id="ZDB-GENE-131121-544"/>
    </source>
</evidence>
<dbReference type="AlphaFoldDB" id="X1WG89"/>
<evidence type="ECO:0000256" key="5">
    <source>
        <dbReference type="SAM" id="SignalP"/>
    </source>
</evidence>
<evidence type="ECO:0000256" key="3">
    <source>
        <dbReference type="ARBA" id="ARBA00022737"/>
    </source>
</evidence>
<dbReference type="OrthoDB" id="1687175at2759"/>
<accession>A0A8M2BA00</accession>
<feature type="domain" description="LRRCT" evidence="6">
    <location>
        <begin position="231"/>
        <end position="284"/>
    </location>
</feature>
<feature type="signal peptide" evidence="5">
    <location>
        <begin position="1"/>
        <end position="21"/>
    </location>
</feature>
<dbReference type="Ensembl" id="ENSDART00000153467.2">
    <property type="protein sequence ID" value="ENSDARP00000129244.1"/>
    <property type="gene ID" value="ENSDARG00000045811.7"/>
</dbReference>
<dbReference type="Gene3D" id="3.80.10.10">
    <property type="entry name" value="Ribonuclease Inhibitor"/>
    <property type="match status" value="2"/>
</dbReference>
<dbReference type="ZFIN" id="ZDB-GENE-131121-544">
    <property type="gene designation" value="lrtm2b"/>
</dbReference>
<dbReference type="AGR" id="ZFIN:ZDB-GENE-131121-544"/>
<reference evidence="7" key="2">
    <citation type="submission" date="2014-03" db="UniProtKB">
        <authorList>
            <consortium name="Ensembl"/>
        </authorList>
    </citation>
    <scope>IDENTIFICATION</scope>
    <source>
        <strain evidence="7">Tuebingen</strain>
    </source>
</reference>
<accession>X1WG89</accession>
<keyword evidence="2 5" id="KW-0732">Signal</keyword>
<evidence type="ECO:0000256" key="1">
    <source>
        <dbReference type="ARBA" id="ARBA00022614"/>
    </source>
</evidence>
<dbReference type="CTD" id="101887010"/>
<dbReference type="EMBL" id="BX897714">
    <property type="status" value="NOT_ANNOTATED_CDS"/>
    <property type="molecule type" value="Genomic_DNA"/>
</dbReference>
<dbReference type="InterPro" id="IPR001611">
    <property type="entry name" value="Leu-rich_rpt"/>
</dbReference>
<feature type="transmembrane region" description="Helical" evidence="4">
    <location>
        <begin position="323"/>
        <end position="352"/>
    </location>
</feature>
<evidence type="ECO:0000256" key="4">
    <source>
        <dbReference type="SAM" id="Phobius"/>
    </source>
</evidence>
<sequence length="408" mass="45347">MNILISSGLMTLVSLCGTSKSCPLLCSCNINQTDCSHLYQLASLDSILEQLPFDTTNLNLSKNNFTTVEPGSFSNLSALLQLDYSRNLLSAINPGCFSNLSGLLHLDLSRNLLSRVFPSSFSHLNSLEFLDLSVNLLVRLPVNLFSDLSSLNELVLRDNRLKELNPAQFKGLTELRRLDLSLNSLSHVPTHLLDGLQNLLWLSLVGNKLKTLDRSSLESANALQQLLLEGNPWNCNCKLIPLKYWLEWIVYTGGRVDSPNCSFPTDLQGKDLASLPMELFRHCYPLQLQTRKPSAPEAHQGPSGDCMRQRYRAVSVRRATATVVVAGVVCSVVCVLMVVTATYGCIYATLVAHQQQQMLQRKRQQQEPLMVEKEPAHDEKEDLMPTIGKGAEAMECVGWMAFPPEVCV</sequence>
<feature type="chain" id="PRO_5045034673" evidence="5">
    <location>
        <begin position="22"/>
        <end position="408"/>
    </location>
</feature>
<name>X1WG89_DANRE</name>
<dbReference type="Pfam" id="PF13855">
    <property type="entry name" value="LRR_8"/>
    <property type="match status" value="2"/>
</dbReference>